<reference evidence="1" key="1">
    <citation type="submission" date="2019-01" db="EMBL/GenBank/DDBJ databases">
        <authorList>
            <consortium name="Genoscope - CEA"/>
            <person name="William W."/>
        </authorList>
    </citation>
    <scope>NUCLEOTIDE SEQUENCE</scope>
    <source>
        <strain evidence="1">CR-1</strain>
    </source>
</reference>
<dbReference type="EMBL" id="CAACVI010000017">
    <property type="protein sequence ID" value="VEN74042.1"/>
    <property type="molecule type" value="Genomic_DNA"/>
</dbReference>
<dbReference type="AlphaFoldDB" id="A0A484HFQ0"/>
<dbReference type="InterPro" id="IPR035069">
    <property type="entry name" value="TTHA1013/TTHA0281-like"/>
</dbReference>
<accession>A0A484HFQ0</accession>
<name>A0A484HFQ0_9BACT</name>
<proteinExistence type="predicted"/>
<organism evidence="1">
    <name type="scientific">uncultured Desulfobacteraceae bacterium</name>
    <dbReference type="NCBI Taxonomy" id="218296"/>
    <lineage>
        <taxon>Bacteria</taxon>
        <taxon>Pseudomonadati</taxon>
        <taxon>Thermodesulfobacteriota</taxon>
        <taxon>Desulfobacteria</taxon>
        <taxon>Desulfobacterales</taxon>
        <taxon>Desulfobacteraceae</taxon>
        <taxon>environmental samples</taxon>
    </lineage>
</organism>
<dbReference type="SUPFAM" id="SSF143100">
    <property type="entry name" value="TTHA1013/TTHA0281-like"/>
    <property type="match status" value="1"/>
</dbReference>
<gene>
    <name evidence="1" type="ORF">EPICR_240003</name>
</gene>
<evidence type="ECO:0000313" key="1">
    <source>
        <dbReference type="EMBL" id="VEN74042.1"/>
    </source>
</evidence>
<protein>
    <recommendedName>
        <fullName evidence="2">HicB family protein</fullName>
    </recommendedName>
</protein>
<sequence length="70" mass="8175">MNNSFTAVLRQDGNWWIGWITEIPGVNCQEPTRRELLKSLEITLKEALEFNRYDAVMAVGDDYQEERISL</sequence>
<evidence type="ECO:0008006" key="2">
    <source>
        <dbReference type="Google" id="ProtNLM"/>
    </source>
</evidence>